<dbReference type="Pfam" id="PF17836">
    <property type="entry name" value="PglD_N"/>
    <property type="match status" value="1"/>
</dbReference>
<gene>
    <name evidence="8" type="ORF">A33Q_1716</name>
</gene>
<name>S2E640_INDAL</name>
<evidence type="ECO:0000259" key="7">
    <source>
        <dbReference type="Pfam" id="PF17836"/>
    </source>
</evidence>
<feature type="domain" description="PglD N-terminal" evidence="7">
    <location>
        <begin position="3"/>
        <end position="72"/>
    </location>
</feature>
<feature type="binding site" evidence="6">
    <location>
        <begin position="7"/>
        <end position="9"/>
    </location>
    <ligand>
        <name>substrate</name>
    </ligand>
</feature>
<dbReference type="InterPro" id="IPR050179">
    <property type="entry name" value="Trans_hexapeptide_repeat"/>
</dbReference>
<dbReference type="Pfam" id="PF00132">
    <property type="entry name" value="Hexapep"/>
    <property type="match status" value="1"/>
</dbReference>
<dbReference type="AlphaFoldDB" id="S2E640"/>
<evidence type="ECO:0000256" key="1">
    <source>
        <dbReference type="ARBA" id="ARBA00007274"/>
    </source>
</evidence>
<protein>
    <submittedName>
        <fullName evidence="8">Acetyltransferase</fullName>
        <ecNumber evidence="8">2.3.1.-</ecNumber>
    </submittedName>
</protein>
<organism evidence="8 9">
    <name type="scientific">Indibacter alkaliphilus (strain CCUG 57479 / KCTC 22604 / LW1)</name>
    <dbReference type="NCBI Taxonomy" id="1189612"/>
    <lineage>
        <taxon>Bacteria</taxon>
        <taxon>Pseudomonadati</taxon>
        <taxon>Bacteroidota</taxon>
        <taxon>Cytophagia</taxon>
        <taxon>Cytophagales</taxon>
        <taxon>Cyclobacteriaceae</taxon>
    </lineage>
</organism>
<feature type="site" description="Increases basicity of active site His" evidence="5">
    <location>
        <position position="127"/>
    </location>
</feature>
<dbReference type="NCBIfam" id="TIGR03570">
    <property type="entry name" value="NeuD_NnaD"/>
    <property type="match status" value="1"/>
</dbReference>
<feature type="active site" description="Proton acceptor" evidence="5">
    <location>
        <position position="126"/>
    </location>
</feature>
<dbReference type="PROSITE" id="PS00101">
    <property type="entry name" value="HEXAPEP_TRANSFERASES"/>
    <property type="match status" value="1"/>
</dbReference>
<evidence type="ECO:0000256" key="2">
    <source>
        <dbReference type="ARBA" id="ARBA00022679"/>
    </source>
</evidence>
<keyword evidence="4 8" id="KW-0012">Acyltransferase</keyword>
<dbReference type="PANTHER" id="PTHR43300:SF7">
    <property type="entry name" value="UDP-N-ACETYLBACILLOSAMINE N-ACETYLTRANSFERASE"/>
    <property type="match status" value="1"/>
</dbReference>
<keyword evidence="3" id="KW-0677">Repeat</keyword>
<dbReference type="CDD" id="cd03360">
    <property type="entry name" value="LbH_AT_putative"/>
    <property type="match status" value="1"/>
</dbReference>
<dbReference type="InterPro" id="IPR020019">
    <property type="entry name" value="AcTrfase_PglD-like"/>
</dbReference>
<dbReference type="Proteomes" id="UP000006073">
    <property type="component" value="Unassembled WGS sequence"/>
</dbReference>
<dbReference type="SUPFAM" id="SSF51161">
    <property type="entry name" value="Trimeric LpxA-like enzymes"/>
    <property type="match status" value="1"/>
</dbReference>
<dbReference type="eggNOG" id="COG0110">
    <property type="taxonomic scope" value="Bacteria"/>
</dbReference>
<dbReference type="OrthoDB" id="708224at2"/>
<feature type="binding site" evidence="6">
    <location>
        <position position="135"/>
    </location>
    <ligand>
        <name>acetyl-CoA</name>
        <dbReference type="ChEBI" id="CHEBI:57288"/>
    </ligand>
</feature>
<dbReference type="InterPro" id="IPR041561">
    <property type="entry name" value="PglD_N"/>
</dbReference>
<sequence>MNIFGASGHAKAVIDILPDIKAVKAIYDDFPKTNELMGIPVMSSEEMNWNKPRAGIIAVGNNKQRMDLAARLKSQLEFVNIFHKTAIISNFVEVSHGIVVMEGAIIKVHTFLGAHVIVNTAATVDHDCWIGDYVHLAPRVTLCGNVHIGKGSLIGAGSVVLPGIKIGEWAIVGAGSTVHKDVPSGSKWIGKKLV</sequence>
<dbReference type="STRING" id="1189612.A33Q_1716"/>
<evidence type="ECO:0000313" key="9">
    <source>
        <dbReference type="Proteomes" id="UP000006073"/>
    </source>
</evidence>
<reference evidence="8 9" key="1">
    <citation type="journal article" date="2013" name="Genome Announc.">
        <title>Draft Genome Sequence of Indibacter alkaliphilus Strain LW1T, Isolated from Lonar Lake, a Haloalkaline Lake in the Buldana District of Maharashtra, India.</title>
        <authorList>
            <person name="Singh A."/>
            <person name="Kumar Jangir P."/>
            <person name="Sharma R."/>
            <person name="Singh A."/>
            <person name="Kumar Pinnaka A."/>
            <person name="Shivaji S."/>
        </authorList>
    </citation>
    <scope>NUCLEOTIDE SEQUENCE [LARGE SCALE GENOMIC DNA]</scope>
    <source>
        <strain evidence="9">CCUG 57479 / KCTC 22604 / LW1</strain>
    </source>
</reference>
<proteinExistence type="inferred from homology"/>
<evidence type="ECO:0000256" key="4">
    <source>
        <dbReference type="ARBA" id="ARBA00023315"/>
    </source>
</evidence>
<dbReference type="EMBL" id="ALWO02000028">
    <property type="protein sequence ID" value="EOZ97743.1"/>
    <property type="molecule type" value="Genomic_DNA"/>
</dbReference>
<dbReference type="InterPro" id="IPR001451">
    <property type="entry name" value="Hexapep"/>
</dbReference>
<keyword evidence="2 8" id="KW-0808">Transferase</keyword>
<keyword evidence="9" id="KW-1185">Reference proteome</keyword>
<dbReference type="Gene3D" id="3.40.50.20">
    <property type="match status" value="1"/>
</dbReference>
<dbReference type="Gene3D" id="2.160.10.10">
    <property type="entry name" value="Hexapeptide repeat proteins"/>
    <property type="match status" value="1"/>
</dbReference>
<evidence type="ECO:0000256" key="3">
    <source>
        <dbReference type="ARBA" id="ARBA00022737"/>
    </source>
</evidence>
<comment type="similarity">
    <text evidence="1">Belongs to the transferase hexapeptide repeat family.</text>
</comment>
<dbReference type="InterPro" id="IPR011004">
    <property type="entry name" value="Trimer_LpxA-like_sf"/>
</dbReference>
<feature type="binding site" evidence="6">
    <location>
        <position position="60"/>
    </location>
    <ligand>
        <name>substrate</name>
    </ligand>
</feature>
<evidence type="ECO:0000313" key="8">
    <source>
        <dbReference type="EMBL" id="EOZ97743.1"/>
    </source>
</evidence>
<dbReference type="InterPro" id="IPR018357">
    <property type="entry name" value="Hexapep_transf_CS"/>
</dbReference>
<dbReference type="PANTHER" id="PTHR43300">
    <property type="entry name" value="ACETYLTRANSFERASE"/>
    <property type="match status" value="1"/>
</dbReference>
<dbReference type="GO" id="GO:0016746">
    <property type="term" value="F:acyltransferase activity"/>
    <property type="evidence" value="ECO:0007669"/>
    <property type="project" value="UniProtKB-KW"/>
</dbReference>
<evidence type="ECO:0000256" key="6">
    <source>
        <dbReference type="PIRSR" id="PIRSR620019-2"/>
    </source>
</evidence>
<evidence type="ECO:0000256" key="5">
    <source>
        <dbReference type="PIRSR" id="PIRSR620019-1"/>
    </source>
</evidence>
<dbReference type="RefSeq" id="WP_009036231.1">
    <property type="nucleotide sequence ID" value="NZ_ALWO02000028.1"/>
</dbReference>
<accession>S2E640</accession>
<dbReference type="EC" id="2.3.1.-" evidence="8"/>
<comment type="caution">
    <text evidence="8">The sequence shown here is derived from an EMBL/GenBank/DDBJ whole genome shotgun (WGS) entry which is preliminary data.</text>
</comment>